<dbReference type="AlphaFoldDB" id="A0AAD4Q0T5"/>
<dbReference type="GO" id="GO:0005665">
    <property type="term" value="C:RNA polymerase II, core complex"/>
    <property type="evidence" value="ECO:0007669"/>
    <property type="project" value="TreeGrafter"/>
</dbReference>
<comment type="subcellular location">
    <subcellularLocation>
        <location evidence="1">Nucleus</location>
    </subcellularLocation>
</comment>
<evidence type="ECO:0000313" key="8">
    <source>
        <dbReference type="Proteomes" id="UP001201262"/>
    </source>
</evidence>
<organism evidence="7 8">
    <name type="scientific">Talaromyces proteolyticus</name>
    <dbReference type="NCBI Taxonomy" id="1131652"/>
    <lineage>
        <taxon>Eukaryota</taxon>
        <taxon>Fungi</taxon>
        <taxon>Dikarya</taxon>
        <taxon>Ascomycota</taxon>
        <taxon>Pezizomycotina</taxon>
        <taxon>Eurotiomycetes</taxon>
        <taxon>Eurotiomycetidae</taxon>
        <taxon>Eurotiales</taxon>
        <taxon>Trichocomaceae</taxon>
        <taxon>Talaromyces</taxon>
        <taxon>Talaromyces sect. Bacilispori</taxon>
    </lineage>
</organism>
<feature type="region of interest" description="Disordered" evidence="6">
    <location>
        <begin position="1"/>
        <end position="22"/>
    </location>
</feature>
<dbReference type="GO" id="GO:0005666">
    <property type="term" value="C:RNA polymerase III complex"/>
    <property type="evidence" value="ECO:0007669"/>
    <property type="project" value="TreeGrafter"/>
</dbReference>
<sequence length="75" mass="8217">MSREAYQVPSLGSNGGVGGQSGFATTESPAAVRYICGDCDSKFALQQNSALRCPECGHRILYKERTKRMVQFEAR</sequence>
<dbReference type="SUPFAM" id="SSF63393">
    <property type="entry name" value="RNA polymerase subunits"/>
    <property type="match status" value="1"/>
</dbReference>
<dbReference type="GO" id="GO:0006351">
    <property type="term" value="P:DNA-templated transcription"/>
    <property type="evidence" value="ECO:0007669"/>
    <property type="project" value="InterPro"/>
</dbReference>
<keyword evidence="4" id="KW-0539">Nucleus</keyword>
<dbReference type="InterPro" id="IPR029040">
    <property type="entry name" value="RPABC4/Spt4"/>
</dbReference>
<comment type="similarity">
    <text evidence="5">Belongs to the archaeal Rpo12/eukaryotic RPC10 RNA polymerase subunit family.</text>
</comment>
<dbReference type="PANTHER" id="PTHR12056">
    <property type="entry name" value="DNA-DIRECTED RNA POLYMERASES I, II, AND III"/>
    <property type="match status" value="1"/>
</dbReference>
<protein>
    <recommendedName>
        <fullName evidence="9">Metallothionein-I gene transcription activator</fullName>
    </recommendedName>
</protein>
<dbReference type="FunFam" id="2.20.28.30:FF:000003">
    <property type="entry name" value="DNA-directed RNA polymerases I, II, and III subunit RPABC4"/>
    <property type="match status" value="1"/>
</dbReference>
<dbReference type="PANTHER" id="PTHR12056:SF2">
    <property type="entry name" value="GEO11084P1"/>
    <property type="match status" value="1"/>
</dbReference>
<evidence type="ECO:0000256" key="1">
    <source>
        <dbReference type="ARBA" id="ARBA00004123"/>
    </source>
</evidence>
<comment type="caution">
    <text evidence="7">The sequence shown here is derived from an EMBL/GenBank/DDBJ whole genome shotgun (WGS) entry which is preliminary data.</text>
</comment>
<keyword evidence="3" id="KW-0862">Zinc</keyword>
<evidence type="ECO:0008006" key="9">
    <source>
        <dbReference type="Google" id="ProtNLM"/>
    </source>
</evidence>
<evidence type="ECO:0000256" key="4">
    <source>
        <dbReference type="ARBA" id="ARBA00023242"/>
    </source>
</evidence>
<evidence type="ECO:0000256" key="6">
    <source>
        <dbReference type="SAM" id="MobiDB-lite"/>
    </source>
</evidence>
<dbReference type="RefSeq" id="XP_046072249.1">
    <property type="nucleotide sequence ID" value="XM_046220421.1"/>
</dbReference>
<dbReference type="Proteomes" id="UP001201262">
    <property type="component" value="Unassembled WGS sequence"/>
</dbReference>
<dbReference type="Pfam" id="PF03604">
    <property type="entry name" value="Zn_ribbon_RPAB4"/>
    <property type="match status" value="1"/>
</dbReference>
<dbReference type="InterPro" id="IPR006591">
    <property type="entry name" value="RNAP_P/RPABC4"/>
</dbReference>
<keyword evidence="2" id="KW-0479">Metal-binding</keyword>
<dbReference type="EMBL" id="JAJTJA010000006">
    <property type="protein sequence ID" value="KAH8697548.1"/>
    <property type="molecule type" value="Genomic_DNA"/>
</dbReference>
<dbReference type="SMART" id="SM00659">
    <property type="entry name" value="RPOLCX"/>
    <property type="match status" value="1"/>
</dbReference>
<name>A0AAD4Q0T5_9EURO</name>
<evidence type="ECO:0000256" key="2">
    <source>
        <dbReference type="ARBA" id="ARBA00022723"/>
    </source>
</evidence>
<keyword evidence="8" id="KW-1185">Reference proteome</keyword>
<proteinExistence type="inferred from homology"/>
<dbReference type="GeneID" id="70250708"/>
<evidence type="ECO:0000256" key="5">
    <source>
        <dbReference type="ARBA" id="ARBA00025770"/>
    </source>
</evidence>
<evidence type="ECO:0000313" key="7">
    <source>
        <dbReference type="EMBL" id="KAH8697548.1"/>
    </source>
</evidence>
<dbReference type="GO" id="GO:0003899">
    <property type="term" value="F:DNA-directed RNA polymerase activity"/>
    <property type="evidence" value="ECO:0007669"/>
    <property type="project" value="InterPro"/>
</dbReference>
<dbReference type="GO" id="GO:0003677">
    <property type="term" value="F:DNA binding"/>
    <property type="evidence" value="ECO:0007669"/>
    <property type="project" value="InterPro"/>
</dbReference>
<dbReference type="GO" id="GO:0005736">
    <property type="term" value="C:RNA polymerase I complex"/>
    <property type="evidence" value="ECO:0007669"/>
    <property type="project" value="TreeGrafter"/>
</dbReference>
<accession>A0AAD4Q0T5</accession>
<evidence type="ECO:0000256" key="3">
    <source>
        <dbReference type="ARBA" id="ARBA00022833"/>
    </source>
</evidence>
<gene>
    <name evidence="7" type="ORF">BGW36DRAFT_427506</name>
</gene>
<dbReference type="GO" id="GO:0008270">
    <property type="term" value="F:zinc ion binding"/>
    <property type="evidence" value="ECO:0007669"/>
    <property type="project" value="InterPro"/>
</dbReference>
<dbReference type="Gene3D" id="2.20.28.30">
    <property type="entry name" value="RNA polymerase ii, chain L"/>
    <property type="match status" value="1"/>
</dbReference>
<reference evidence="7" key="1">
    <citation type="submission" date="2021-12" db="EMBL/GenBank/DDBJ databases">
        <title>Convergent genome expansion in fungi linked to evolution of root-endophyte symbiosis.</title>
        <authorList>
            <consortium name="DOE Joint Genome Institute"/>
            <person name="Ke Y.-H."/>
            <person name="Bonito G."/>
            <person name="Liao H.-L."/>
            <person name="Looney B."/>
            <person name="Rojas-Flechas A."/>
            <person name="Nash J."/>
            <person name="Hameed K."/>
            <person name="Schadt C."/>
            <person name="Martin F."/>
            <person name="Crous P.W."/>
            <person name="Miettinen O."/>
            <person name="Magnuson J.K."/>
            <person name="Labbe J."/>
            <person name="Jacobson D."/>
            <person name="Doktycz M.J."/>
            <person name="Veneault-Fourrey C."/>
            <person name="Kuo A."/>
            <person name="Mondo S."/>
            <person name="Calhoun S."/>
            <person name="Riley R."/>
            <person name="Ohm R."/>
            <person name="LaButti K."/>
            <person name="Andreopoulos B."/>
            <person name="Pangilinan J."/>
            <person name="Nolan M."/>
            <person name="Tritt A."/>
            <person name="Clum A."/>
            <person name="Lipzen A."/>
            <person name="Daum C."/>
            <person name="Barry K."/>
            <person name="Grigoriev I.V."/>
            <person name="Vilgalys R."/>
        </authorList>
    </citation>
    <scope>NUCLEOTIDE SEQUENCE</scope>
    <source>
        <strain evidence="7">PMI_201</strain>
    </source>
</reference>
<dbReference type="InterPro" id="IPR039747">
    <property type="entry name" value="RPABC4"/>
</dbReference>